<evidence type="ECO:0000313" key="2">
    <source>
        <dbReference type="Proteomes" id="UP000366065"/>
    </source>
</evidence>
<name>A0ABY6VQ39_9BURK</name>
<keyword evidence="2" id="KW-1185">Reference proteome</keyword>
<gene>
    <name evidence="1" type="ORF">PCA20602_00761</name>
</gene>
<proteinExistence type="predicted"/>
<sequence>MGWKADKQSWGANLALFRVERGYGYTNQANFFVQDGTQRFQGLDASDGFLIGA</sequence>
<evidence type="ECO:0000313" key="1">
    <source>
        <dbReference type="EMBL" id="VVD74244.1"/>
    </source>
</evidence>
<reference evidence="1 2" key="1">
    <citation type="submission" date="2019-08" db="EMBL/GenBank/DDBJ databases">
        <authorList>
            <person name="Peeters C."/>
        </authorList>
    </citation>
    <scope>NUCLEOTIDE SEQUENCE [LARGE SCALE GENOMIC DNA]</scope>
    <source>
        <strain evidence="1 2">LMG 20602</strain>
    </source>
</reference>
<dbReference type="Proteomes" id="UP000366065">
    <property type="component" value="Unassembled WGS sequence"/>
</dbReference>
<dbReference type="EMBL" id="CABPRV010000002">
    <property type="protein sequence ID" value="VVD74244.1"/>
    <property type="molecule type" value="Genomic_DNA"/>
</dbReference>
<dbReference type="RefSeq" id="WP_174980775.1">
    <property type="nucleotide sequence ID" value="NZ_CABPRV010000002.1"/>
</dbReference>
<comment type="caution">
    <text evidence="1">The sequence shown here is derived from an EMBL/GenBank/DDBJ whole genome shotgun (WGS) entry which is preliminary data.</text>
</comment>
<protein>
    <submittedName>
        <fullName evidence="1">Ligand-gated channel</fullName>
    </submittedName>
</protein>
<accession>A0ABY6VQ39</accession>
<organism evidence="1 2">
    <name type="scientific">Pandoraea capi</name>
    <dbReference type="NCBI Taxonomy" id="2508286"/>
    <lineage>
        <taxon>Bacteria</taxon>
        <taxon>Pseudomonadati</taxon>
        <taxon>Pseudomonadota</taxon>
        <taxon>Betaproteobacteria</taxon>
        <taxon>Burkholderiales</taxon>
        <taxon>Burkholderiaceae</taxon>
        <taxon>Pandoraea</taxon>
    </lineage>
</organism>